<sequence>MKRVLLPCLALLCALLSACSDPTTAAGAGPAPTPVADPAARLDGVHLTFWTAQNSVNQPKPAIEAFAKATGAVIDTVVIPDPYESNVPTRLASGEKPDLLFWQPTGSTLPAIRPAANLLTLDDEPWVGKLGKIEQGLGVIDGKRYAAIVSSPAVLGVYYNKAVFAKAGITEMPKSYPDLLAKAQQIKDKTGVPPFFEVGGDKWPLQWQVQVQLTGLDQSFWDKLNSNQEKWTNPTVVQAIADYKQKVLDAGLAQPNYRTGTFTDQGLDLFAGKAAMALNVTSLQTQIQAGHSSKEIDDTLGWFPIAKDAAKALYSPDQTNGVVAFRTGDEKRQNASRQFLAYLLGPGYADYIKAMKFVSVRTDVPNPDGLPQTAVDQWKALPDAIGVFQVKAINAPDMHLALADMIYDKKTPQEVAQAAQDQFAQVAKAQGAAGF</sequence>
<name>A0ABS4TNP6_9PSEU</name>
<evidence type="ECO:0000256" key="1">
    <source>
        <dbReference type="SAM" id="SignalP"/>
    </source>
</evidence>
<dbReference type="PANTHER" id="PTHR43649:SF12">
    <property type="entry name" value="DIACETYLCHITOBIOSE BINDING PROTEIN DASA"/>
    <property type="match status" value="1"/>
</dbReference>
<evidence type="ECO:0000313" key="2">
    <source>
        <dbReference type="EMBL" id="MBP2326025.1"/>
    </source>
</evidence>
<comment type="caution">
    <text evidence="2">The sequence shown here is derived from an EMBL/GenBank/DDBJ whole genome shotgun (WGS) entry which is preliminary data.</text>
</comment>
<proteinExistence type="predicted"/>
<feature type="chain" id="PRO_5045717673" evidence="1">
    <location>
        <begin position="26"/>
        <end position="435"/>
    </location>
</feature>
<dbReference type="Gene3D" id="3.40.190.10">
    <property type="entry name" value="Periplasmic binding protein-like II"/>
    <property type="match status" value="2"/>
</dbReference>
<accession>A0ABS4TNP6</accession>
<dbReference type="SUPFAM" id="SSF53850">
    <property type="entry name" value="Periplasmic binding protein-like II"/>
    <property type="match status" value="1"/>
</dbReference>
<reference evidence="2 3" key="1">
    <citation type="submission" date="2021-03" db="EMBL/GenBank/DDBJ databases">
        <title>Sequencing the genomes of 1000 actinobacteria strains.</title>
        <authorList>
            <person name="Klenk H.-P."/>
        </authorList>
    </citation>
    <scope>NUCLEOTIDE SEQUENCE [LARGE SCALE GENOMIC DNA]</scope>
    <source>
        <strain evidence="2 3">DSM 46670</strain>
    </source>
</reference>
<keyword evidence="1" id="KW-0732">Signal</keyword>
<dbReference type="PANTHER" id="PTHR43649">
    <property type="entry name" value="ARABINOSE-BINDING PROTEIN-RELATED"/>
    <property type="match status" value="1"/>
</dbReference>
<protein>
    <submittedName>
        <fullName evidence="2">Raffinose/stachyose/melibiose transport system substrate-binding protein</fullName>
    </submittedName>
</protein>
<dbReference type="InterPro" id="IPR050490">
    <property type="entry name" value="Bact_solute-bd_prot1"/>
</dbReference>
<dbReference type="RefSeq" id="WP_209643146.1">
    <property type="nucleotide sequence ID" value="NZ_JAGINW010000001.1"/>
</dbReference>
<keyword evidence="3" id="KW-1185">Reference proteome</keyword>
<feature type="signal peptide" evidence="1">
    <location>
        <begin position="1"/>
        <end position="25"/>
    </location>
</feature>
<dbReference type="PROSITE" id="PS51257">
    <property type="entry name" value="PROKAR_LIPOPROTEIN"/>
    <property type="match status" value="1"/>
</dbReference>
<dbReference type="Proteomes" id="UP001519332">
    <property type="component" value="Unassembled WGS sequence"/>
</dbReference>
<gene>
    <name evidence="2" type="ORF">JOF56_006410</name>
</gene>
<dbReference type="EMBL" id="JAGINW010000001">
    <property type="protein sequence ID" value="MBP2326025.1"/>
    <property type="molecule type" value="Genomic_DNA"/>
</dbReference>
<evidence type="ECO:0000313" key="3">
    <source>
        <dbReference type="Proteomes" id="UP001519332"/>
    </source>
</evidence>
<organism evidence="2 3">
    <name type="scientific">Kibdelosporangium banguiense</name>
    <dbReference type="NCBI Taxonomy" id="1365924"/>
    <lineage>
        <taxon>Bacteria</taxon>
        <taxon>Bacillati</taxon>
        <taxon>Actinomycetota</taxon>
        <taxon>Actinomycetes</taxon>
        <taxon>Pseudonocardiales</taxon>
        <taxon>Pseudonocardiaceae</taxon>
        <taxon>Kibdelosporangium</taxon>
    </lineage>
</organism>